<dbReference type="Proteomes" id="UP000438429">
    <property type="component" value="Unassembled WGS sequence"/>
</dbReference>
<gene>
    <name evidence="2" type="ORF">F2P81_025780</name>
</gene>
<proteinExistence type="predicted"/>
<dbReference type="EMBL" id="VEVO01000761">
    <property type="protein sequence ID" value="KAF0021965.1"/>
    <property type="molecule type" value="Genomic_DNA"/>
</dbReference>
<protein>
    <submittedName>
        <fullName evidence="2">Uncharacterized protein</fullName>
    </submittedName>
</protein>
<evidence type="ECO:0000256" key="1">
    <source>
        <dbReference type="SAM" id="MobiDB-lite"/>
    </source>
</evidence>
<feature type="region of interest" description="Disordered" evidence="1">
    <location>
        <begin position="1"/>
        <end position="42"/>
    </location>
</feature>
<dbReference type="AlphaFoldDB" id="A0A6A4RNY0"/>
<reference evidence="2 3" key="1">
    <citation type="submission" date="2019-06" db="EMBL/GenBank/DDBJ databases">
        <title>Draft genomes of female and male turbot (Scophthalmus maximus).</title>
        <authorList>
            <person name="Xu H."/>
            <person name="Xu X.-W."/>
            <person name="Shao C."/>
            <person name="Chen S."/>
        </authorList>
    </citation>
    <scope>NUCLEOTIDE SEQUENCE [LARGE SCALE GENOMIC DNA]</scope>
    <source>
        <strain evidence="2">Ysfricsl-2016a</strain>
        <tissue evidence="2">Blood</tissue>
    </source>
</reference>
<evidence type="ECO:0000313" key="3">
    <source>
        <dbReference type="Proteomes" id="UP000438429"/>
    </source>
</evidence>
<accession>A0A6A4RNY0</accession>
<comment type="caution">
    <text evidence="2">The sequence shown here is derived from an EMBL/GenBank/DDBJ whole genome shotgun (WGS) entry which is preliminary data.</text>
</comment>
<organism evidence="2 3">
    <name type="scientific">Scophthalmus maximus</name>
    <name type="common">Turbot</name>
    <name type="synonym">Psetta maxima</name>
    <dbReference type="NCBI Taxonomy" id="52904"/>
    <lineage>
        <taxon>Eukaryota</taxon>
        <taxon>Metazoa</taxon>
        <taxon>Chordata</taxon>
        <taxon>Craniata</taxon>
        <taxon>Vertebrata</taxon>
        <taxon>Euteleostomi</taxon>
        <taxon>Actinopterygii</taxon>
        <taxon>Neopterygii</taxon>
        <taxon>Teleostei</taxon>
        <taxon>Neoteleostei</taxon>
        <taxon>Acanthomorphata</taxon>
        <taxon>Carangaria</taxon>
        <taxon>Pleuronectiformes</taxon>
        <taxon>Pleuronectoidei</taxon>
        <taxon>Scophthalmidae</taxon>
        <taxon>Scophthalmus</taxon>
    </lineage>
</organism>
<sequence>MNRGLVRSRDGSLIVPHPPETSRDTRRPWEPTHRDSSTRLRNNVSILKNSLLPNKELRASGGDAIPHY</sequence>
<evidence type="ECO:0000313" key="2">
    <source>
        <dbReference type="EMBL" id="KAF0021965.1"/>
    </source>
</evidence>
<feature type="compositionally biased region" description="Basic and acidic residues" evidence="1">
    <location>
        <begin position="20"/>
        <end position="38"/>
    </location>
</feature>
<name>A0A6A4RNY0_SCOMX</name>